<organism evidence="1 2">
    <name type="scientific">Cyphellophora attinorum</name>
    <dbReference type="NCBI Taxonomy" id="1664694"/>
    <lineage>
        <taxon>Eukaryota</taxon>
        <taxon>Fungi</taxon>
        <taxon>Dikarya</taxon>
        <taxon>Ascomycota</taxon>
        <taxon>Pezizomycotina</taxon>
        <taxon>Eurotiomycetes</taxon>
        <taxon>Chaetothyriomycetidae</taxon>
        <taxon>Chaetothyriales</taxon>
        <taxon>Cyphellophoraceae</taxon>
        <taxon>Cyphellophora</taxon>
    </lineage>
</organism>
<proteinExistence type="predicted"/>
<dbReference type="Proteomes" id="UP000038010">
    <property type="component" value="Unassembled WGS sequence"/>
</dbReference>
<sequence>MTQSSSDLKASRASTRGEDVTSLMSLPDEILEMIFEECFRNHRFHARPMKSTNKLMVDLPRSLRTSKRFRKIAQPVALHHVFINPPSLTTGDSRPSGILVSLDVSVLQSLKINHPWKLRDVKFFSKTIKAVPGLQKLILCSPFRIPMLPRQVESRVVDDSRLNSESPLHVALRGDGTDAVKECFTKILERWLLPGFFDSNCQFAGALAVWEAGNKRFELCIEAPVVYKMNFPLDNTALLPCLENRKVHLWTARFSTHTQAIAMMPGKDNCNTTVSGDGHLRAIEFDKDEPDSVIPYDISIFDEIINRPASRESIERVKNA</sequence>
<evidence type="ECO:0000313" key="2">
    <source>
        <dbReference type="Proteomes" id="UP000038010"/>
    </source>
</evidence>
<name>A0A0N0NJ67_9EURO</name>
<dbReference type="RefSeq" id="XP_017996222.1">
    <property type="nucleotide sequence ID" value="XM_018147627.1"/>
</dbReference>
<gene>
    <name evidence="1" type="ORF">AB675_7272</name>
</gene>
<dbReference type="EMBL" id="LFJN01000032">
    <property type="protein sequence ID" value="KPI36259.1"/>
    <property type="molecule type" value="Genomic_DNA"/>
</dbReference>
<evidence type="ECO:0000313" key="1">
    <source>
        <dbReference type="EMBL" id="KPI36259.1"/>
    </source>
</evidence>
<protein>
    <submittedName>
        <fullName evidence="1">Uncharacterized protein</fullName>
    </submittedName>
</protein>
<accession>A0A0N0NJ67</accession>
<keyword evidence="2" id="KW-1185">Reference proteome</keyword>
<dbReference type="AlphaFoldDB" id="A0A0N0NJ67"/>
<comment type="caution">
    <text evidence="1">The sequence shown here is derived from an EMBL/GenBank/DDBJ whole genome shotgun (WGS) entry which is preliminary data.</text>
</comment>
<dbReference type="VEuPathDB" id="FungiDB:AB675_7272"/>
<reference evidence="1 2" key="1">
    <citation type="submission" date="2015-06" db="EMBL/GenBank/DDBJ databases">
        <title>Draft genome of the ant-associated black yeast Phialophora attae CBS 131958.</title>
        <authorList>
            <person name="Moreno L.F."/>
            <person name="Stielow B.J."/>
            <person name="de Hoog S."/>
            <person name="Vicente V.A."/>
            <person name="Weiss V.A."/>
            <person name="de Vries M."/>
            <person name="Cruz L.M."/>
            <person name="Souza E.M."/>
        </authorList>
    </citation>
    <scope>NUCLEOTIDE SEQUENCE [LARGE SCALE GENOMIC DNA]</scope>
    <source>
        <strain evidence="1 2">CBS 131958</strain>
    </source>
</reference>
<dbReference type="GeneID" id="28739507"/>